<dbReference type="InterPro" id="IPR036097">
    <property type="entry name" value="HisK_dim/P_sf"/>
</dbReference>
<evidence type="ECO:0000256" key="1">
    <source>
        <dbReference type="ARBA" id="ARBA00000085"/>
    </source>
</evidence>
<dbReference type="SMART" id="SM00388">
    <property type="entry name" value="HisKA"/>
    <property type="match status" value="1"/>
</dbReference>
<dbReference type="SUPFAM" id="SSF52172">
    <property type="entry name" value="CheY-like"/>
    <property type="match status" value="1"/>
</dbReference>
<dbReference type="Proteomes" id="UP000759273">
    <property type="component" value="Unassembled WGS sequence"/>
</dbReference>
<dbReference type="InterPro" id="IPR005467">
    <property type="entry name" value="His_kinase_dom"/>
</dbReference>
<evidence type="ECO:0000256" key="6">
    <source>
        <dbReference type="ARBA" id="ARBA00022777"/>
    </source>
</evidence>
<evidence type="ECO:0000259" key="12">
    <source>
        <dbReference type="PROSITE" id="PS50110"/>
    </source>
</evidence>
<dbReference type="InterPro" id="IPR036890">
    <property type="entry name" value="HATPase_C_sf"/>
</dbReference>
<dbReference type="EMBL" id="JAGZGG010000007">
    <property type="protein sequence ID" value="MBS5331810.1"/>
    <property type="molecule type" value="Genomic_DNA"/>
</dbReference>
<dbReference type="InterPro" id="IPR003661">
    <property type="entry name" value="HisK_dim/P_dom"/>
</dbReference>
<dbReference type="InterPro" id="IPR011006">
    <property type="entry name" value="CheY-like_superfamily"/>
</dbReference>
<dbReference type="Gene3D" id="1.10.287.130">
    <property type="match status" value="1"/>
</dbReference>
<proteinExistence type="predicted"/>
<evidence type="ECO:0000256" key="7">
    <source>
        <dbReference type="ARBA" id="ARBA00023012"/>
    </source>
</evidence>
<reference evidence="13" key="1">
    <citation type="submission" date="2021-02" db="EMBL/GenBank/DDBJ databases">
        <title>Infant gut strain persistence is associated with maternal origin, phylogeny, and functional potential including surface adhesion and iron acquisition.</title>
        <authorList>
            <person name="Lou Y.C."/>
        </authorList>
    </citation>
    <scope>NUCLEOTIDE SEQUENCE</scope>
    <source>
        <strain evidence="13">L3_101_000M1_dasL3_101_000M1_concoct_87</strain>
    </source>
</reference>
<protein>
    <recommendedName>
        <fullName evidence="3">Stage 0 sporulation protein A homolog</fullName>
        <ecNumber evidence="2">2.7.13.3</ecNumber>
    </recommendedName>
</protein>
<evidence type="ECO:0000256" key="2">
    <source>
        <dbReference type="ARBA" id="ARBA00012438"/>
    </source>
</evidence>
<comment type="caution">
    <text evidence="13">The sequence shown here is derived from an EMBL/GenBank/DDBJ whole genome shotgun (WGS) entry which is preliminary data.</text>
</comment>
<dbReference type="PANTHER" id="PTHR43047:SF72">
    <property type="entry name" value="OSMOSENSING HISTIDINE PROTEIN KINASE SLN1"/>
    <property type="match status" value="1"/>
</dbReference>
<dbReference type="PROSITE" id="PS50110">
    <property type="entry name" value="RESPONSE_REGULATORY"/>
    <property type="match status" value="1"/>
</dbReference>
<keyword evidence="10" id="KW-0472">Membrane</keyword>
<dbReference type="CDD" id="cd00082">
    <property type="entry name" value="HisKA"/>
    <property type="match status" value="1"/>
</dbReference>
<feature type="domain" description="Response regulatory" evidence="12">
    <location>
        <begin position="602"/>
        <end position="723"/>
    </location>
</feature>
<dbReference type="SUPFAM" id="SSF47384">
    <property type="entry name" value="Homodimeric domain of signal transducing histidine kinase"/>
    <property type="match status" value="1"/>
</dbReference>
<evidence type="ECO:0000313" key="14">
    <source>
        <dbReference type="Proteomes" id="UP000759273"/>
    </source>
</evidence>
<dbReference type="GO" id="GO:0000155">
    <property type="term" value="F:phosphorelay sensor kinase activity"/>
    <property type="evidence" value="ECO:0007669"/>
    <property type="project" value="InterPro"/>
</dbReference>
<dbReference type="Gene3D" id="3.30.565.10">
    <property type="entry name" value="Histidine kinase-like ATPase, C-terminal domain"/>
    <property type="match status" value="1"/>
</dbReference>
<feature type="transmembrane region" description="Helical" evidence="10">
    <location>
        <begin position="296"/>
        <end position="313"/>
    </location>
</feature>
<dbReference type="PROSITE" id="PS50109">
    <property type="entry name" value="HIS_KIN"/>
    <property type="match status" value="1"/>
</dbReference>
<evidence type="ECO:0000256" key="10">
    <source>
        <dbReference type="SAM" id="Phobius"/>
    </source>
</evidence>
<feature type="modified residue" description="4-aspartylphosphate" evidence="9">
    <location>
        <position position="654"/>
    </location>
</feature>
<evidence type="ECO:0000256" key="4">
    <source>
        <dbReference type="ARBA" id="ARBA00022553"/>
    </source>
</evidence>
<dbReference type="Pfam" id="PF00512">
    <property type="entry name" value="HisKA"/>
    <property type="match status" value="1"/>
</dbReference>
<dbReference type="CDD" id="cd17546">
    <property type="entry name" value="REC_hyHK_CKI1_RcsC-like"/>
    <property type="match status" value="1"/>
</dbReference>
<sequence length="724" mass="80332">MAAKRLPRLNGFWLLSVLIGVLLLVSISFYSANTDIATAEDALSTRVDYIKEQCADYSSLNLASEAKSLLRVTESAQQCARDIWYLTEKPDDLYPAAEDVLPHFVENHYLTGLLLLSRDGQITKSYCKEEALLPLLNKVLTTDSLLDVADHPKKTYAVRLACGDDSFLDIAASAREGADCIVVAFYHTPAEYVHTYKLSYQHLVSGFHIATDGTLAVASGNKIIAANDESLLGLSTDEVAPLQLIKQRGVYDRMVYVRDTGMGTSGYFGYTEKGLDYYVYAFLPEAAVFTTTPKNIIFVVISYALIILLIELVRRRTMQSYQEEKLLQEKAYQKSLEKAARKAEAANVAKTEFLQRMSHDIRTPINGIRGMVEIGDHYADDMTKQAECRRKIWDASGFLLELVNEVLDMGKLESGEVVLEHRPFNMVKLLTGLQDVLEKQAAGRGIRILCDDIDLPHPDLIGSPIHVKRLMMNIMSNAVKYNKDNGTITMTLREERCDGKTAWVKFTCADTGIGMSEEFQKHIFEPFTQEVLDARSTYGGTGLGMPIAKSLADKMGGTITFESRQGVGTTYYITLPLEIDPSAAPQPETEKPAGDATLQGVNILLAEDNDLNLEIAQFLLENAGATVTAARNGQEAVDIFAASRPGEFDAILMDVMMPVMDGYTATRTIRRLDRPDAGRIPILATTANAFAEDRRRAYEAGMNEHLTKPLETELVIKTLAKYRK</sequence>
<evidence type="ECO:0000259" key="11">
    <source>
        <dbReference type="PROSITE" id="PS50109"/>
    </source>
</evidence>
<keyword evidence="7" id="KW-0902">Two-component regulatory system</keyword>
<evidence type="ECO:0000256" key="9">
    <source>
        <dbReference type="PROSITE-ProRule" id="PRU00169"/>
    </source>
</evidence>
<dbReference type="Pfam" id="PF02518">
    <property type="entry name" value="HATPase_c"/>
    <property type="match status" value="1"/>
</dbReference>
<keyword evidence="4 9" id="KW-0597">Phosphoprotein</keyword>
<dbReference type="EC" id="2.7.13.3" evidence="2"/>
<comment type="catalytic activity">
    <reaction evidence="1">
        <text>ATP + protein L-histidine = ADP + protein N-phospho-L-histidine.</text>
        <dbReference type="EC" id="2.7.13.3"/>
    </reaction>
</comment>
<evidence type="ECO:0000256" key="8">
    <source>
        <dbReference type="ARBA" id="ARBA00024867"/>
    </source>
</evidence>
<name>A0A943D7Z8_9FIRM</name>
<keyword evidence="10" id="KW-0812">Transmembrane</keyword>
<accession>A0A943D7Z8</accession>
<dbReference type="PANTHER" id="PTHR43047">
    <property type="entry name" value="TWO-COMPONENT HISTIDINE PROTEIN KINASE"/>
    <property type="match status" value="1"/>
</dbReference>
<comment type="function">
    <text evidence="8">May play the central regulatory role in sporulation. It may be an element of the effector pathway responsible for the activation of sporulation genes in response to nutritional stress. Spo0A may act in concert with spo0H (a sigma factor) to control the expression of some genes that are critical to the sporulation process.</text>
</comment>
<keyword evidence="5" id="KW-0808">Transferase</keyword>
<dbReference type="SUPFAM" id="SSF55874">
    <property type="entry name" value="ATPase domain of HSP90 chaperone/DNA topoisomerase II/histidine kinase"/>
    <property type="match status" value="1"/>
</dbReference>
<evidence type="ECO:0000256" key="3">
    <source>
        <dbReference type="ARBA" id="ARBA00018672"/>
    </source>
</evidence>
<dbReference type="PRINTS" id="PR00344">
    <property type="entry name" value="BCTRLSENSOR"/>
</dbReference>
<dbReference type="InterPro" id="IPR003594">
    <property type="entry name" value="HATPase_dom"/>
</dbReference>
<dbReference type="InterPro" id="IPR004358">
    <property type="entry name" value="Sig_transdc_His_kin-like_C"/>
</dbReference>
<evidence type="ECO:0000256" key="5">
    <source>
        <dbReference type="ARBA" id="ARBA00022679"/>
    </source>
</evidence>
<keyword evidence="10" id="KW-1133">Transmembrane helix</keyword>
<keyword evidence="6" id="KW-0418">Kinase</keyword>
<gene>
    <name evidence="13" type="ORF">KHY36_04680</name>
</gene>
<dbReference type="SMART" id="SM00448">
    <property type="entry name" value="REC"/>
    <property type="match status" value="1"/>
</dbReference>
<organism evidence="13 14">
    <name type="scientific">Subdoligranulum variabile</name>
    <dbReference type="NCBI Taxonomy" id="214851"/>
    <lineage>
        <taxon>Bacteria</taxon>
        <taxon>Bacillati</taxon>
        <taxon>Bacillota</taxon>
        <taxon>Clostridia</taxon>
        <taxon>Eubacteriales</taxon>
        <taxon>Oscillospiraceae</taxon>
        <taxon>Subdoligranulum</taxon>
    </lineage>
</organism>
<dbReference type="SMART" id="SM00387">
    <property type="entry name" value="HATPase_c"/>
    <property type="match status" value="1"/>
</dbReference>
<feature type="transmembrane region" description="Helical" evidence="10">
    <location>
        <begin position="12"/>
        <end position="32"/>
    </location>
</feature>
<dbReference type="Pfam" id="PF00072">
    <property type="entry name" value="Response_reg"/>
    <property type="match status" value="1"/>
</dbReference>
<dbReference type="Gene3D" id="3.40.50.2300">
    <property type="match status" value="1"/>
</dbReference>
<feature type="domain" description="Histidine kinase" evidence="11">
    <location>
        <begin position="356"/>
        <end position="579"/>
    </location>
</feature>
<dbReference type="AlphaFoldDB" id="A0A943D7Z8"/>
<dbReference type="GO" id="GO:0005886">
    <property type="term" value="C:plasma membrane"/>
    <property type="evidence" value="ECO:0007669"/>
    <property type="project" value="TreeGrafter"/>
</dbReference>
<evidence type="ECO:0000313" key="13">
    <source>
        <dbReference type="EMBL" id="MBS5331810.1"/>
    </source>
</evidence>
<dbReference type="InterPro" id="IPR001789">
    <property type="entry name" value="Sig_transdc_resp-reg_receiver"/>
</dbReference>
<dbReference type="GO" id="GO:0009927">
    <property type="term" value="F:histidine phosphotransfer kinase activity"/>
    <property type="evidence" value="ECO:0007669"/>
    <property type="project" value="TreeGrafter"/>
</dbReference>